<proteinExistence type="inferred from homology"/>
<evidence type="ECO:0000256" key="2">
    <source>
        <dbReference type="RuleBase" id="RU362080"/>
    </source>
</evidence>
<dbReference type="OrthoDB" id="9802003at2"/>
<evidence type="ECO:0000313" key="3">
    <source>
        <dbReference type="EMBL" id="SSC65249.1"/>
    </source>
</evidence>
<dbReference type="Proteomes" id="UP000254764">
    <property type="component" value="Unassembled WGS sequence"/>
</dbReference>
<protein>
    <recommendedName>
        <fullName evidence="2">Antitoxin</fullName>
    </recommendedName>
</protein>
<dbReference type="InterPro" id="IPR036165">
    <property type="entry name" value="YefM-like_sf"/>
</dbReference>
<name>A0A376ABM6_9HYPH</name>
<dbReference type="Gene3D" id="6.10.250.330">
    <property type="match status" value="1"/>
</dbReference>
<dbReference type="RefSeq" id="WP_115672406.1">
    <property type="nucleotide sequence ID" value="NZ_UEYP01000019.1"/>
</dbReference>
<reference evidence="4" key="1">
    <citation type="submission" date="2018-07" db="EMBL/GenBank/DDBJ databases">
        <authorList>
            <person name="Peiro R."/>
            <person name="Begona"/>
            <person name="Cbmso G."/>
            <person name="Lopez M."/>
            <person name="Gonzalez S."/>
        </authorList>
    </citation>
    <scope>NUCLEOTIDE SEQUENCE [LARGE SCALE GENOMIC DNA]</scope>
</reference>
<dbReference type="PANTHER" id="PTHR33713:SF6">
    <property type="entry name" value="ANTITOXIN YEFM"/>
    <property type="match status" value="1"/>
</dbReference>
<dbReference type="AlphaFoldDB" id="A0A376ABM6"/>
<dbReference type="Pfam" id="PF02604">
    <property type="entry name" value="PhdYeFM_antitox"/>
    <property type="match status" value="1"/>
</dbReference>
<dbReference type="NCBIfam" id="TIGR01552">
    <property type="entry name" value="phd_fam"/>
    <property type="match status" value="1"/>
</dbReference>
<organism evidence="3 4">
    <name type="scientific">Ciceribacter selenitireducens ATCC BAA-1503</name>
    <dbReference type="NCBI Taxonomy" id="1336235"/>
    <lineage>
        <taxon>Bacteria</taxon>
        <taxon>Pseudomonadati</taxon>
        <taxon>Pseudomonadota</taxon>
        <taxon>Alphaproteobacteria</taxon>
        <taxon>Hyphomicrobiales</taxon>
        <taxon>Rhizobiaceae</taxon>
        <taxon>Ciceribacter</taxon>
    </lineage>
</organism>
<accession>A0A376ABM6</accession>
<comment type="function">
    <text evidence="2">Antitoxin component of a type II toxin-antitoxin (TA) system.</text>
</comment>
<evidence type="ECO:0000256" key="1">
    <source>
        <dbReference type="ARBA" id="ARBA00009981"/>
    </source>
</evidence>
<sequence>MDTVFFSKARAELAGLLDKVNEDAAAVEIVRRDKPSAILIGKEEYEGMMETIHLLSSPANAARLLKAQSEIEAGQFTVRDIPLERKA</sequence>
<dbReference type="InterPro" id="IPR051405">
    <property type="entry name" value="phD/YefM_antitoxin"/>
</dbReference>
<dbReference type="PANTHER" id="PTHR33713">
    <property type="entry name" value="ANTITOXIN YAFN-RELATED"/>
    <property type="match status" value="1"/>
</dbReference>
<evidence type="ECO:0000313" key="4">
    <source>
        <dbReference type="Proteomes" id="UP000254764"/>
    </source>
</evidence>
<keyword evidence="4" id="KW-1185">Reference proteome</keyword>
<dbReference type="EMBL" id="UEYP01000019">
    <property type="protein sequence ID" value="SSC65249.1"/>
    <property type="molecule type" value="Genomic_DNA"/>
</dbReference>
<dbReference type="SUPFAM" id="SSF143120">
    <property type="entry name" value="YefM-like"/>
    <property type="match status" value="1"/>
</dbReference>
<dbReference type="Gene3D" id="3.40.1620.10">
    <property type="entry name" value="YefM-like domain"/>
    <property type="match status" value="1"/>
</dbReference>
<gene>
    <name evidence="3" type="ORF">RHIZ70_957</name>
</gene>
<dbReference type="InterPro" id="IPR006442">
    <property type="entry name" value="Antitoxin_Phd/YefM"/>
</dbReference>
<comment type="similarity">
    <text evidence="1 2">Belongs to the phD/YefM antitoxin family.</text>
</comment>